<evidence type="ECO:0000313" key="2">
    <source>
        <dbReference type="EMBL" id="KAK9425867.1"/>
    </source>
</evidence>
<reference evidence="2 3" key="1">
    <citation type="journal article" date="2024" name="J. Plant Pathol.">
        <title>Sequence and assembly of the genome of Seiridium unicorne, isolate CBS 538.82, causal agent of cypress canker disease.</title>
        <authorList>
            <person name="Scali E."/>
            <person name="Rocca G.D."/>
            <person name="Danti R."/>
            <person name="Garbelotto M."/>
            <person name="Barberini S."/>
            <person name="Baroncelli R."/>
            <person name="Emiliani G."/>
        </authorList>
    </citation>
    <scope>NUCLEOTIDE SEQUENCE [LARGE SCALE GENOMIC DNA]</scope>
    <source>
        <strain evidence="2 3">BM-138-508</strain>
    </source>
</reference>
<protein>
    <submittedName>
        <fullName evidence="2">Uncharacterized protein</fullName>
    </submittedName>
</protein>
<feature type="transmembrane region" description="Helical" evidence="1">
    <location>
        <begin position="118"/>
        <end position="136"/>
    </location>
</feature>
<evidence type="ECO:0000256" key="1">
    <source>
        <dbReference type="SAM" id="Phobius"/>
    </source>
</evidence>
<dbReference type="Proteomes" id="UP001408356">
    <property type="component" value="Unassembled WGS sequence"/>
</dbReference>
<feature type="transmembrane region" description="Helical" evidence="1">
    <location>
        <begin position="249"/>
        <end position="274"/>
    </location>
</feature>
<feature type="transmembrane region" description="Helical" evidence="1">
    <location>
        <begin position="358"/>
        <end position="379"/>
    </location>
</feature>
<name>A0ABR2VG25_9PEZI</name>
<organism evidence="2 3">
    <name type="scientific">Seiridium unicorne</name>
    <dbReference type="NCBI Taxonomy" id="138068"/>
    <lineage>
        <taxon>Eukaryota</taxon>
        <taxon>Fungi</taxon>
        <taxon>Dikarya</taxon>
        <taxon>Ascomycota</taxon>
        <taxon>Pezizomycotina</taxon>
        <taxon>Sordariomycetes</taxon>
        <taxon>Xylariomycetidae</taxon>
        <taxon>Amphisphaeriales</taxon>
        <taxon>Sporocadaceae</taxon>
        <taxon>Seiridium</taxon>
    </lineage>
</organism>
<feature type="transmembrane region" description="Helical" evidence="1">
    <location>
        <begin position="385"/>
        <end position="405"/>
    </location>
</feature>
<accession>A0ABR2VG25</accession>
<gene>
    <name evidence="2" type="ORF">SUNI508_12845</name>
</gene>
<dbReference type="EMBL" id="JARVKF010000011">
    <property type="protein sequence ID" value="KAK9425867.1"/>
    <property type="molecule type" value="Genomic_DNA"/>
</dbReference>
<feature type="transmembrane region" description="Helical" evidence="1">
    <location>
        <begin position="294"/>
        <end position="314"/>
    </location>
</feature>
<feature type="transmembrane region" description="Helical" evidence="1">
    <location>
        <begin position="198"/>
        <end position="220"/>
    </location>
</feature>
<keyword evidence="3" id="KW-1185">Reference proteome</keyword>
<proteinExistence type="predicted"/>
<keyword evidence="1" id="KW-0472">Membrane</keyword>
<keyword evidence="1" id="KW-0812">Transmembrane</keyword>
<sequence length="408" mass="44230">MPLGTIASRRSAQALQTLSTTLQNRDNTRSAFPCASASDSSGHIYSLCDHVYQFIMRTRRQDKVEASAVETGSALSDETDSPSSPTVLSITKVEKPVVKAVEDIAAEKKSKLPAPIQFPLIVILSLAVSSIGYSLTYPWTKAAIAVHARTLETWSEYALLMGWRIFELALGWYGNYDGYDLAALNLLSHGPPLYLLNAFYRVPASALVLTLAIETFATYLPFRLLRSLSQAHRDPANTHNAELLTDKPITVLTTLLSGAIYTVTLFAAYATYLPTALIVYYDSLPSIQAAHESTYVNLLPVTLALGFAATNFIFTPAEAEPEEQPRHFDPINASLKETVSWNVWGWSKRTKTVVKRTITLMLVTGISTMLQTSLTVAGAEPLGAVAWASPWVVAAAVTGVGLGAVGSE</sequence>
<evidence type="ECO:0000313" key="3">
    <source>
        <dbReference type="Proteomes" id="UP001408356"/>
    </source>
</evidence>
<comment type="caution">
    <text evidence="2">The sequence shown here is derived from an EMBL/GenBank/DDBJ whole genome shotgun (WGS) entry which is preliminary data.</text>
</comment>
<keyword evidence="1" id="KW-1133">Transmembrane helix</keyword>